<reference evidence="1" key="1">
    <citation type="journal article" date="2023" name="Mol. Phylogenet. Evol.">
        <title>Genome-scale phylogeny and comparative genomics of the fungal order Sordariales.</title>
        <authorList>
            <person name="Hensen N."/>
            <person name="Bonometti L."/>
            <person name="Westerberg I."/>
            <person name="Brannstrom I.O."/>
            <person name="Guillou S."/>
            <person name="Cros-Aarteil S."/>
            <person name="Calhoun S."/>
            <person name="Haridas S."/>
            <person name="Kuo A."/>
            <person name="Mondo S."/>
            <person name="Pangilinan J."/>
            <person name="Riley R."/>
            <person name="LaButti K."/>
            <person name="Andreopoulos B."/>
            <person name="Lipzen A."/>
            <person name="Chen C."/>
            <person name="Yan M."/>
            <person name="Daum C."/>
            <person name="Ng V."/>
            <person name="Clum A."/>
            <person name="Steindorff A."/>
            <person name="Ohm R.A."/>
            <person name="Martin F."/>
            <person name="Silar P."/>
            <person name="Natvig D.O."/>
            <person name="Lalanne C."/>
            <person name="Gautier V."/>
            <person name="Ament-Velasquez S.L."/>
            <person name="Kruys A."/>
            <person name="Hutchinson M.I."/>
            <person name="Powell A.J."/>
            <person name="Barry K."/>
            <person name="Miller A.N."/>
            <person name="Grigoriev I.V."/>
            <person name="Debuchy R."/>
            <person name="Gladieux P."/>
            <person name="Hiltunen Thoren M."/>
            <person name="Johannesson H."/>
        </authorList>
    </citation>
    <scope>NUCLEOTIDE SEQUENCE</scope>
    <source>
        <strain evidence="1">CBS 955.72</strain>
    </source>
</reference>
<evidence type="ECO:0000313" key="1">
    <source>
        <dbReference type="EMBL" id="KAK3354035.1"/>
    </source>
</evidence>
<gene>
    <name evidence="1" type="ORF">B0T25DRAFT_545856</name>
</gene>
<keyword evidence="2" id="KW-1185">Reference proteome</keyword>
<reference evidence="1" key="2">
    <citation type="submission" date="2023-06" db="EMBL/GenBank/DDBJ databases">
        <authorList>
            <consortium name="Lawrence Berkeley National Laboratory"/>
            <person name="Haridas S."/>
            <person name="Hensen N."/>
            <person name="Bonometti L."/>
            <person name="Westerberg I."/>
            <person name="Brannstrom I.O."/>
            <person name="Guillou S."/>
            <person name="Cros-Aarteil S."/>
            <person name="Calhoun S."/>
            <person name="Kuo A."/>
            <person name="Mondo S."/>
            <person name="Pangilinan J."/>
            <person name="Riley R."/>
            <person name="Labutti K."/>
            <person name="Andreopoulos B."/>
            <person name="Lipzen A."/>
            <person name="Chen C."/>
            <person name="Yanf M."/>
            <person name="Daum C."/>
            <person name="Ng V."/>
            <person name="Clum A."/>
            <person name="Steindorff A."/>
            <person name="Ohm R."/>
            <person name="Martin F."/>
            <person name="Silar P."/>
            <person name="Natvig D."/>
            <person name="Lalanne C."/>
            <person name="Gautier V."/>
            <person name="Ament-Velasquez S.L."/>
            <person name="Kruys A."/>
            <person name="Hutchinson M.I."/>
            <person name="Powell A.J."/>
            <person name="Barry K."/>
            <person name="Miller A.N."/>
            <person name="Grigoriev I.V."/>
            <person name="Debuchy R."/>
            <person name="Gladieux P."/>
            <person name="Thoren M.H."/>
            <person name="Johannesson H."/>
        </authorList>
    </citation>
    <scope>NUCLEOTIDE SEQUENCE</scope>
    <source>
        <strain evidence="1">CBS 955.72</strain>
    </source>
</reference>
<proteinExistence type="predicted"/>
<evidence type="ECO:0000313" key="2">
    <source>
        <dbReference type="Proteomes" id="UP001275084"/>
    </source>
</evidence>
<dbReference type="AlphaFoldDB" id="A0AAJ0HK55"/>
<accession>A0AAJ0HK55</accession>
<name>A0AAJ0HK55_9PEZI</name>
<dbReference type="EMBL" id="JAUIQD010000004">
    <property type="protein sequence ID" value="KAK3354035.1"/>
    <property type="molecule type" value="Genomic_DNA"/>
</dbReference>
<dbReference type="Proteomes" id="UP001275084">
    <property type="component" value="Unassembled WGS sequence"/>
</dbReference>
<organism evidence="1 2">
    <name type="scientific">Lasiosphaeria hispida</name>
    <dbReference type="NCBI Taxonomy" id="260671"/>
    <lineage>
        <taxon>Eukaryota</taxon>
        <taxon>Fungi</taxon>
        <taxon>Dikarya</taxon>
        <taxon>Ascomycota</taxon>
        <taxon>Pezizomycotina</taxon>
        <taxon>Sordariomycetes</taxon>
        <taxon>Sordariomycetidae</taxon>
        <taxon>Sordariales</taxon>
        <taxon>Lasiosphaeriaceae</taxon>
        <taxon>Lasiosphaeria</taxon>
    </lineage>
</organism>
<protein>
    <submittedName>
        <fullName evidence="1">Uncharacterized protein</fullName>
    </submittedName>
</protein>
<comment type="caution">
    <text evidence="1">The sequence shown here is derived from an EMBL/GenBank/DDBJ whole genome shotgun (WGS) entry which is preliminary data.</text>
</comment>
<sequence>MADAASIMSDTTTIQSSASMAGNSAFSNLRQARSIAAQAREAEGIPGDTVPQELANLHPFHLQYNSKTYILEKWIVKQSQCTSWIGKHGHWLVQLQ</sequence>